<comment type="caution">
    <text evidence="1">The sequence shown here is derived from an EMBL/GenBank/DDBJ whole genome shotgun (WGS) entry which is preliminary data.</text>
</comment>
<evidence type="ECO:0000313" key="2">
    <source>
        <dbReference type="Proteomes" id="UP000814140"/>
    </source>
</evidence>
<reference evidence="1" key="2">
    <citation type="journal article" date="2022" name="New Phytol.">
        <title>Evolutionary transition to the ectomycorrhizal habit in the genomes of a hyperdiverse lineage of mushroom-forming fungi.</title>
        <authorList>
            <person name="Looney B."/>
            <person name="Miyauchi S."/>
            <person name="Morin E."/>
            <person name="Drula E."/>
            <person name="Courty P.E."/>
            <person name="Kohler A."/>
            <person name="Kuo A."/>
            <person name="LaButti K."/>
            <person name="Pangilinan J."/>
            <person name="Lipzen A."/>
            <person name="Riley R."/>
            <person name="Andreopoulos W."/>
            <person name="He G."/>
            <person name="Johnson J."/>
            <person name="Nolan M."/>
            <person name="Tritt A."/>
            <person name="Barry K.W."/>
            <person name="Grigoriev I.V."/>
            <person name="Nagy L.G."/>
            <person name="Hibbett D."/>
            <person name="Henrissat B."/>
            <person name="Matheny P.B."/>
            <person name="Labbe J."/>
            <person name="Martin F.M."/>
        </authorList>
    </citation>
    <scope>NUCLEOTIDE SEQUENCE</scope>
    <source>
        <strain evidence="1">HHB10654</strain>
    </source>
</reference>
<proteinExistence type="predicted"/>
<sequence>MIVLYLLVQAFFSQTIGGAPLAGSATSLSPLSLTAADSTSCEDIDSCRTRYDIVWGSLVTIFACVWTAVHRNIPGPDKGRLSRMLEMMKVVVVTLLVPEWVLSWAIRQYLNARALGQELEAARSKAKTAWETQVELKPSWVRAEEVDVAADEKAGDEQVEESVPLTRRGRSSVDQARDASNGAGDDDDGGDDGRSEKSMSLAAEGDAGRLRCNWTTRHGFFIIMGGFHYYKDGKALHPLSPRDVVQLVAAGDFVPPTEEEIRVFSQGDVLSKAIAVFQTLWFILQCVARRVENLPMSQLEVMTLAYTTITVMMYGVWWYKPLNVSGPIRVAGKNLPASESKGEQEWYMDVLDVMLGMQDDYVDMRKRSATPTFYAGSFNDNNTLTGDVIALGAAMVFGAVHCAAWNYVFPSHAQSLIWRVSSTAIVAVPGSMIGSTLLAFALDDTFLNNIGTAVLWLVYGLSGPVYIAGRLLLLALSFTTLNSLPEGAYQTVEWTLRIPHFT</sequence>
<name>A0ACB8SMV7_9AGAM</name>
<dbReference type="Proteomes" id="UP000814140">
    <property type="component" value="Unassembled WGS sequence"/>
</dbReference>
<keyword evidence="2" id="KW-1185">Reference proteome</keyword>
<evidence type="ECO:0000313" key="1">
    <source>
        <dbReference type="EMBL" id="KAI0057740.1"/>
    </source>
</evidence>
<gene>
    <name evidence="1" type="ORF">BV25DRAFT_1919922</name>
</gene>
<dbReference type="EMBL" id="MU277243">
    <property type="protein sequence ID" value="KAI0057740.1"/>
    <property type="molecule type" value="Genomic_DNA"/>
</dbReference>
<accession>A0ACB8SMV7</accession>
<organism evidence="1 2">
    <name type="scientific">Artomyces pyxidatus</name>
    <dbReference type="NCBI Taxonomy" id="48021"/>
    <lineage>
        <taxon>Eukaryota</taxon>
        <taxon>Fungi</taxon>
        <taxon>Dikarya</taxon>
        <taxon>Basidiomycota</taxon>
        <taxon>Agaricomycotina</taxon>
        <taxon>Agaricomycetes</taxon>
        <taxon>Russulales</taxon>
        <taxon>Auriscalpiaceae</taxon>
        <taxon>Artomyces</taxon>
    </lineage>
</organism>
<protein>
    <submittedName>
        <fullName evidence="1">Uncharacterized protein</fullName>
    </submittedName>
</protein>
<reference evidence="1" key="1">
    <citation type="submission" date="2021-03" db="EMBL/GenBank/DDBJ databases">
        <authorList>
            <consortium name="DOE Joint Genome Institute"/>
            <person name="Ahrendt S."/>
            <person name="Looney B.P."/>
            <person name="Miyauchi S."/>
            <person name="Morin E."/>
            <person name="Drula E."/>
            <person name="Courty P.E."/>
            <person name="Chicoki N."/>
            <person name="Fauchery L."/>
            <person name="Kohler A."/>
            <person name="Kuo A."/>
            <person name="Labutti K."/>
            <person name="Pangilinan J."/>
            <person name="Lipzen A."/>
            <person name="Riley R."/>
            <person name="Andreopoulos W."/>
            <person name="He G."/>
            <person name="Johnson J."/>
            <person name="Barry K.W."/>
            <person name="Grigoriev I.V."/>
            <person name="Nagy L."/>
            <person name="Hibbett D."/>
            <person name="Henrissat B."/>
            <person name="Matheny P.B."/>
            <person name="Labbe J."/>
            <person name="Martin F."/>
        </authorList>
    </citation>
    <scope>NUCLEOTIDE SEQUENCE</scope>
    <source>
        <strain evidence="1">HHB10654</strain>
    </source>
</reference>